<feature type="signal peptide" evidence="1">
    <location>
        <begin position="1"/>
        <end position="19"/>
    </location>
</feature>
<dbReference type="Pfam" id="PF14234">
    <property type="entry name" value="DUF4336"/>
    <property type="match status" value="1"/>
</dbReference>
<gene>
    <name evidence="2" type="ORF">PANT1444_LOCUS12730</name>
</gene>
<dbReference type="EMBL" id="HBEP01022664">
    <property type="protein sequence ID" value="CAD8493929.1"/>
    <property type="molecule type" value="Transcribed_RNA"/>
</dbReference>
<evidence type="ECO:0000313" key="2">
    <source>
        <dbReference type="EMBL" id="CAD8493929.1"/>
    </source>
</evidence>
<keyword evidence="1" id="KW-0732">Signal</keyword>
<reference evidence="2" key="1">
    <citation type="submission" date="2021-01" db="EMBL/GenBank/DDBJ databases">
        <authorList>
            <person name="Corre E."/>
            <person name="Pelletier E."/>
            <person name="Niang G."/>
            <person name="Scheremetjew M."/>
            <person name="Finn R."/>
            <person name="Kale V."/>
            <person name="Holt S."/>
            <person name="Cochrane G."/>
            <person name="Meng A."/>
            <person name="Brown T."/>
            <person name="Cohen L."/>
        </authorList>
    </citation>
    <scope>NUCLEOTIDE SEQUENCE</scope>
    <source>
        <strain evidence="2">CCMP1374</strain>
    </source>
</reference>
<protein>
    <recommendedName>
        <fullName evidence="3">DUF4336 domain-containing protein</fullName>
    </recommendedName>
</protein>
<evidence type="ECO:0000256" key="1">
    <source>
        <dbReference type="SAM" id="SignalP"/>
    </source>
</evidence>
<organism evidence="2">
    <name type="scientific">Phaeocystis antarctica</name>
    <dbReference type="NCBI Taxonomy" id="33657"/>
    <lineage>
        <taxon>Eukaryota</taxon>
        <taxon>Haptista</taxon>
        <taxon>Haptophyta</taxon>
        <taxon>Prymnesiophyceae</taxon>
        <taxon>Phaeocystales</taxon>
        <taxon>Phaeocystaceae</taxon>
        <taxon>Phaeocystis</taxon>
    </lineage>
</organism>
<dbReference type="AlphaFoldDB" id="A0A7S0ESZ4"/>
<name>A0A7S0ESZ4_9EUKA</name>
<proteinExistence type="predicted"/>
<accession>A0A7S0ESZ4</accession>
<dbReference type="InterPro" id="IPR025638">
    <property type="entry name" value="DUF4336"/>
</dbReference>
<evidence type="ECO:0008006" key="3">
    <source>
        <dbReference type="Google" id="ProtNLM"/>
    </source>
</evidence>
<feature type="chain" id="PRO_5031378832" description="DUF4336 domain-containing protein" evidence="1">
    <location>
        <begin position="20"/>
        <end position="467"/>
    </location>
</feature>
<dbReference type="PANTHER" id="PTHR33835">
    <property type="entry name" value="YALI0C07656P"/>
    <property type="match status" value="1"/>
</dbReference>
<dbReference type="PANTHER" id="PTHR33835:SF2">
    <property type="entry name" value="LYSINE-TRNA LIGASE"/>
    <property type="match status" value="1"/>
</dbReference>
<sequence length="467" mass="50417">MRLAVLLRLAALLQAAALGTHTSLPRAVPAARRVVLRRALGAAGGAAAAALGSAAPAEASMEGTSWPLWPALPLAPYGKRKTVRREAVPGKVWTFDQMLGVFYVHVPIRMTVVAMEQGGLFVYAPVAPTAELLALLQPLIDAHGPVKHVVLPSVAPEHKVLAGPFARTFPKADFWVTDKQYAFPLNLPTTWLGLPGKINVLPASSEGGAAASLPWGSEFEHSVLTAKASKESVYQEAAFYHRPTKTLILCDSIISCTAEPPEILLSEPEYRRALLYHARDDPLEKVADTPETRRKGWMRIALFGNFFMPGTLRMLDSSVWLDAARRSPMPELGWAGVLPFTWTADTPRSFERFSQGGAPLVAPIIQIILSRAPAASAAWVAQVMSWDFVRVIPAHFDAPVAATPASLRPAFDFLAQGANEVRYCDEDVAFLREALEGLPPDLALFDTPLGPLRGKACDIGKYGPVGS</sequence>